<dbReference type="InterPro" id="IPR043428">
    <property type="entry name" value="LivM-like"/>
</dbReference>
<protein>
    <submittedName>
        <fullName evidence="7">ABC-type branched-chain amino acid transport system, permease component</fullName>
    </submittedName>
</protein>
<feature type="transmembrane region" description="Helical" evidence="6">
    <location>
        <begin position="192"/>
        <end position="208"/>
    </location>
</feature>
<comment type="subcellular location">
    <subcellularLocation>
        <location evidence="1">Cell membrane</location>
        <topology evidence="1">Multi-pass membrane protein</topology>
    </subcellularLocation>
</comment>
<feature type="transmembrane region" description="Helical" evidence="6">
    <location>
        <begin position="133"/>
        <end position="150"/>
    </location>
</feature>
<keyword evidence="2" id="KW-1003">Cell membrane</keyword>
<reference evidence="7" key="1">
    <citation type="journal article" date="2013" name="Sci. Rep.">
        <title>Metagenomics uncovers a new group of low GC and ultra-small marine Actinobacteria.</title>
        <authorList>
            <person name="Ghai R."/>
            <person name="Mizuno C.M."/>
            <person name="Picazo A."/>
            <person name="Camacho A."/>
            <person name="Rodriguez-Valera F."/>
        </authorList>
    </citation>
    <scope>NUCLEOTIDE SEQUENCE</scope>
</reference>
<sequence>MKKRPDLYTNYRNESSIFPTTFQKFWFGLLIVSSFAAPFILSSYWILLITTSLLIAIASWGLNVVSGYAGQVNLGHGVFVGIGTYVSSVLGGVATTSVIGYELDMIIWLPLSGLAATLIGIILSPVSARLKGLNLGLVTLALVFIGSHFFSNLKFITGGAGLGRKAAKLTFMGIDLEAGITFGNFILEKNDFIYFFSLILCILLGLGVKNITRSKIGRAFSAIRDRDIAAEALGINLFKYKMYAFGISSFYGGIAGSLLFTLSGGVEPGSFSLLYSITFVAIVIIGGVGTVLGPLFGAFFFTMLPGIIQALLHAFGVGDAGFIFNPAEIERIVFAFFIIFFLIFEPRGMWGIWFRLRNYFKAWPFSY</sequence>
<feature type="transmembrane region" description="Helical" evidence="6">
    <location>
        <begin position="332"/>
        <end position="354"/>
    </location>
</feature>
<feature type="transmembrane region" description="Helical" evidence="6">
    <location>
        <begin position="274"/>
        <end position="300"/>
    </location>
</feature>
<accession>S5DLV9</accession>
<feature type="transmembrane region" description="Helical" evidence="6">
    <location>
        <begin position="105"/>
        <end position="126"/>
    </location>
</feature>
<feature type="transmembrane region" description="Helical" evidence="6">
    <location>
        <begin position="242"/>
        <end position="262"/>
    </location>
</feature>
<keyword evidence="4 6" id="KW-1133">Transmembrane helix</keyword>
<dbReference type="EMBL" id="KC811145">
    <property type="protein sequence ID" value="AGQ19871.1"/>
    <property type="molecule type" value="Genomic_DNA"/>
</dbReference>
<evidence type="ECO:0000256" key="1">
    <source>
        <dbReference type="ARBA" id="ARBA00004651"/>
    </source>
</evidence>
<evidence type="ECO:0000256" key="2">
    <source>
        <dbReference type="ARBA" id="ARBA00022475"/>
    </source>
</evidence>
<evidence type="ECO:0000313" key="7">
    <source>
        <dbReference type="EMBL" id="AGQ19871.1"/>
    </source>
</evidence>
<dbReference type="Pfam" id="PF02653">
    <property type="entry name" value="BPD_transp_2"/>
    <property type="match status" value="1"/>
</dbReference>
<name>S5DLV9_9ACTN</name>
<dbReference type="PANTHER" id="PTHR30482">
    <property type="entry name" value="HIGH-AFFINITY BRANCHED-CHAIN AMINO ACID TRANSPORT SYSTEM PERMEASE"/>
    <property type="match status" value="1"/>
</dbReference>
<keyword evidence="5 6" id="KW-0472">Membrane</keyword>
<dbReference type="GO" id="GO:0005886">
    <property type="term" value="C:plasma membrane"/>
    <property type="evidence" value="ECO:0007669"/>
    <property type="project" value="UniProtKB-SubCell"/>
</dbReference>
<feature type="transmembrane region" description="Helical" evidence="6">
    <location>
        <begin position="46"/>
        <end position="65"/>
    </location>
</feature>
<dbReference type="CDD" id="cd06581">
    <property type="entry name" value="TM_PBP1_LivM_like"/>
    <property type="match status" value="1"/>
</dbReference>
<dbReference type="AlphaFoldDB" id="S5DLV9"/>
<dbReference type="InterPro" id="IPR001851">
    <property type="entry name" value="ABC_transp_permease"/>
</dbReference>
<dbReference type="PANTHER" id="PTHR30482:SF5">
    <property type="entry name" value="ABC TRANSPORTER PERMEASE PROTEIN"/>
    <property type="match status" value="1"/>
</dbReference>
<dbReference type="GO" id="GO:0015658">
    <property type="term" value="F:branched-chain amino acid transmembrane transporter activity"/>
    <property type="evidence" value="ECO:0007669"/>
    <property type="project" value="InterPro"/>
</dbReference>
<feature type="transmembrane region" description="Helical" evidence="6">
    <location>
        <begin position="21"/>
        <end position="40"/>
    </location>
</feature>
<proteinExistence type="predicted"/>
<keyword evidence="3 6" id="KW-0812">Transmembrane</keyword>
<feature type="transmembrane region" description="Helical" evidence="6">
    <location>
        <begin position="77"/>
        <end position="99"/>
    </location>
</feature>
<evidence type="ECO:0000256" key="5">
    <source>
        <dbReference type="ARBA" id="ARBA00023136"/>
    </source>
</evidence>
<evidence type="ECO:0000256" key="6">
    <source>
        <dbReference type="SAM" id="Phobius"/>
    </source>
</evidence>
<evidence type="ECO:0000256" key="4">
    <source>
        <dbReference type="ARBA" id="ARBA00022989"/>
    </source>
</evidence>
<evidence type="ECO:0000256" key="3">
    <source>
        <dbReference type="ARBA" id="ARBA00022692"/>
    </source>
</evidence>
<organism evidence="7">
    <name type="scientific">Candidatus Actinomarina minuta</name>
    <dbReference type="NCBI Taxonomy" id="1389454"/>
    <lineage>
        <taxon>Bacteria</taxon>
        <taxon>Bacillati</taxon>
        <taxon>Actinomycetota</taxon>
        <taxon>Actinomycetes</taxon>
        <taxon>Candidatus Actinomarinidae</taxon>
        <taxon>Candidatus Actinomarinales</taxon>
        <taxon>Candidatus Actinomarineae</taxon>
        <taxon>Candidatus Actinomarinaceae</taxon>
        <taxon>Candidatus Actinomarina</taxon>
    </lineage>
</organism>